<organism evidence="8 9">
    <name type="scientific">Artemia franciscana</name>
    <name type="common">Brine shrimp</name>
    <name type="synonym">Artemia sanfranciscana</name>
    <dbReference type="NCBI Taxonomy" id="6661"/>
    <lineage>
        <taxon>Eukaryota</taxon>
        <taxon>Metazoa</taxon>
        <taxon>Ecdysozoa</taxon>
        <taxon>Arthropoda</taxon>
        <taxon>Crustacea</taxon>
        <taxon>Branchiopoda</taxon>
        <taxon>Anostraca</taxon>
        <taxon>Artemiidae</taxon>
        <taxon>Artemia</taxon>
    </lineage>
</organism>
<proteinExistence type="predicted"/>
<comment type="caution">
    <text evidence="8">The sequence shown here is derived from an EMBL/GenBank/DDBJ whole genome shotgun (WGS) entry which is preliminary data.</text>
</comment>
<reference evidence="8" key="1">
    <citation type="submission" date="2023-07" db="EMBL/GenBank/DDBJ databases">
        <title>Chromosome-level genome assembly of Artemia franciscana.</title>
        <authorList>
            <person name="Jo E."/>
        </authorList>
    </citation>
    <scope>NUCLEOTIDE SEQUENCE</scope>
    <source>
        <tissue evidence="8">Whole body</tissue>
    </source>
</reference>
<dbReference type="PROSITE" id="PS50290">
    <property type="entry name" value="PI3_4_KINASE_3"/>
    <property type="match status" value="1"/>
</dbReference>
<dbReference type="Gene3D" id="3.30.1010.10">
    <property type="entry name" value="Phosphatidylinositol 3-kinase Catalytic Subunit, Chain A, domain 4"/>
    <property type="match status" value="1"/>
</dbReference>
<feature type="domain" description="FATC" evidence="7">
    <location>
        <begin position="977"/>
        <end position="1009"/>
    </location>
</feature>
<dbReference type="InterPro" id="IPR000403">
    <property type="entry name" value="PI3/4_kinase_cat_dom"/>
</dbReference>
<dbReference type="PROSITE" id="PS00916">
    <property type="entry name" value="PI3_4_KINASE_2"/>
    <property type="match status" value="1"/>
</dbReference>
<dbReference type="SUPFAM" id="SSF56112">
    <property type="entry name" value="Protein kinase-like (PK-like)"/>
    <property type="match status" value="1"/>
</dbReference>
<name>A0AA88LLY4_ARTSF</name>
<gene>
    <name evidence="8" type="ORF">QYM36_007860</name>
</gene>
<accession>A0AA88LLY4</accession>
<dbReference type="EC" id="2.7.11.1" evidence="1"/>
<dbReference type="GO" id="GO:0008630">
    <property type="term" value="P:intrinsic apoptotic signaling pathway in response to DNA damage"/>
    <property type="evidence" value="ECO:0007669"/>
    <property type="project" value="TreeGrafter"/>
</dbReference>
<dbReference type="EMBL" id="JAVRJZ010000001">
    <property type="protein sequence ID" value="KAK2727170.1"/>
    <property type="molecule type" value="Genomic_DNA"/>
</dbReference>
<dbReference type="GO" id="GO:0000723">
    <property type="term" value="P:telomere maintenance"/>
    <property type="evidence" value="ECO:0007669"/>
    <property type="project" value="TreeGrafter"/>
</dbReference>
<dbReference type="Pfam" id="PF02260">
    <property type="entry name" value="FATC"/>
    <property type="match status" value="1"/>
</dbReference>
<dbReference type="InterPro" id="IPR018936">
    <property type="entry name" value="PI3/4_kinase_CS"/>
</dbReference>
<evidence type="ECO:0000256" key="2">
    <source>
        <dbReference type="ARBA" id="ARBA00022679"/>
    </source>
</evidence>
<dbReference type="GO" id="GO:0006302">
    <property type="term" value="P:double-strand break repair"/>
    <property type="evidence" value="ECO:0007669"/>
    <property type="project" value="TreeGrafter"/>
</dbReference>
<dbReference type="InterPro" id="IPR036940">
    <property type="entry name" value="PI3/4_kinase_cat_sf"/>
</dbReference>
<feature type="non-terminal residue" evidence="8">
    <location>
        <position position="1009"/>
    </location>
</feature>
<evidence type="ECO:0000256" key="4">
    <source>
        <dbReference type="ARBA" id="ARBA00022777"/>
    </source>
</evidence>
<evidence type="ECO:0000313" key="8">
    <source>
        <dbReference type="EMBL" id="KAK2727170.1"/>
    </source>
</evidence>
<dbReference type="InterPro" id="IPR011009">
    <property type="entry name" value="Kinase-like_dom_sf"/>
</dbReference>
<dbReference type="Proteomes" id="UP001187531">
    <property type="component" value="Unassembled WGS sequence"/>
</dbReference>
<sequence length="1009" mass="115519">ALKSMGDWDQLEQSLPNKTDTTIWKHPSTLQEIFDCNTRLALSRRGFSAEFTDFVNEVVKDRNKAEILKSSVPGELAFLYAVEGNRSVSQLHFETSVKNFIFDWESTPVILPEARKSVIEKFIPSTDIYRFLERETFGLSRIRKIWVGDKASETDDILTRDKVFARRYFRSRFYPAVNLSEQRKKIASVWQKCTMDILTCKDSYHEDPGYDVSLKAMYDLAYTRATLFRAVSEEPQRSIKWIIKGQEILDELSLSQLPSTILVDIYAEKANICCNLAKSLVTLLDSSVPLPSSYAGKLKEMFNVKHTWNKERIYSDLIKTGRDQMMQSVELVDKERKPKLILQFVKYCSDAIESSLLQEGVKREMLRDKVTGILSAMQHGLLDARKMFPSLLPLLEVNDWLGEEFMIKISDIPSWMFLSWDKQLFAWLPSKIQPWITPLVIRLCKDYPSVLVYGYNVSKESWNKNVNPKTHKEIERLLRSSDLQEKFLGALQHVGLPSVLAETFLAYAKRTGDFEKAYDLLKNTIFSDGCEARGILYREFTRKWKAKFTQTFEDEMPTMSSISQLALDMKNETKRAPQKILLKDLSSWLSEYRRLGLSESIELPGQYGSGMKPMPEYHIYIESFEHEALILGSLRRPVKIGIVGSNAKSYKYLMKFGEDLRQDERIESLFEAANSTLDANPETRKRGMRIKTYKVFPLSPRHGLIEWMEGVVTMQDFFDLSEEDKAKVASASGKYSRLHKGPGDYIPGYSNLTEDDVESSYDEALRMCIPKNTMKRRFERLSSSPEGLYRLRLSFIRSHATMSIVHWILGIGDRHTSNNMVSVLTGESVGIDFGYAFDVSVEFLPVPEVVPIRLTPQIAEVTEPIGILGIMKSSMVHALNAIKEDNDVFLAVLDVFVKEPSIDWIELAKHAGDGNLHARAKESWFPLKKVKIAQDKLMNGLNPAHATLEALKNKGNFEAIKNHVLGSDSQRGRLKEHGLSTEEQVTCLIEQSTDKNLLGRMWVGWYPFL</sequence>
<keyword evidence="2" id="KW-0808">Transferase</keyword>
<dbReference type="Gene3D" id="1.10.1070.11">
    <property type="entry name" value="Phosphatidylinositol 3-/4-kinase, catalytic domain"/>
    <property type="match status" value="1"/>
</dbReference>
<dbReference type="PROSITE" id="PS51190">
    <property type="entry name" value="FATC"/>
    <property type="match status" value="1"/>
</dbReference>
<keyword evidence="4" id="KW-0418">Kinase</keyword>
<evidence type="ECO:0000313" key="9">
    <source>
        <dbReference type="Proteomes" id="UP001187531"/>
    </source>
</evidence>
<keyword evidence="3" id="KW-0547">Nucleotide-binding</keyword>
<dbReference type="CDD" id="cd05172">
    <property type="entry name" value="PIKKc_DNA-PK"/>
    <property type="match status" value="1"/>
</dbReference>
<dbReference type="InterPro" id="IPR050517">
    <property type="entry name" value="DDR_Repair_Kinase"/>
</dbReference>
<dbReference type="Pfam" id="PF00454">
    <property type="entry name" value="PI3_PI4_kinase"/>
    <property type="match status" value="1"/>
</dbReference>
<dbReference type="InterPro" id="IPR037706">
    <property type="entry name" value="DNA-PK_dom"/>
</dbReference>
<evidence type="ECO:0000256" key="3">
    <source>
        <dbReference type="ARBA" id="ARBA00022741"/>
    </source>
</evidence>
<evidence type="ECO:0000256" key="1">
    <source>
        <dbReference type="ARBA" id="ARBA00012513"/>
    </source>
</evidence>
<dbReference type="GO" id="GO:0004677">
    <property type="term" value="F:DNA-dependent protein kinase activity"/>
    <property type="evidence" value="ECO:0007669"/>
    <property type="project" value="InterPro"/>
</dbReference>
<feature type="domain" description="PI3K/PI4K catalytic" evidence="6">
    <location>
        <begin position="624"/>
        <end position="945"/>
    </location>
</feature>
<dbReference type="PANTHER" id="PTHR11139:SF68">
    <property type="entry name" value="DNA-DEPENDENT PROTEIN KINASE CATALYTIC SUBUNIT"/>
    <property type="match status" value="1"/>
</dbReference>
<evidence type="ECO:0000256" key="5">
    <source>
        <dbReference type="ARBA" id="ARBA00022840"/>
    </source>
</evidence>
<protein>
    <recommendedName>
        <fullName evidence="1">non-specific serine/threonine protein kinase</fullName>
        <ecNumber evidence="1">2.7.11.1</ecNumber>
    </recommendedName>
</protein>
<dbReference type="SMART" id="SM01343">
    <property type="entry name" value="FATC"/>
    <property type="match status" value="1"/>
</dbReference>
<evidence type="ECO:0000259" key="7">
    <source>
        <dbReference type="PROSITE" id="PS51190"/>
    </source>
</evidence>
<dbReference type="SMART" id="SM00146">
    <property type="entry name" value="PI3Kc"/>
    <property type="match status" value="1"/>
</dbReference>
<keyword evidence="5" id="KW-0067">ATP-binding</keyword>
<dbReference type="InterPro" id="IPR003152">
    <property type="entry name" value="FATC_dom"/>
</dbReference>
<dbReference type="GO" id="GO:0005524">
    <property type="term" value="F:ATP binding"/>
    <property type="evidence" value="ECO:0007669"/>
    <property type="project" value="UniProtKB-KW"/>
</dbReference>
<evidence type="ECO:0000259" key="6">
    <source>
        <dbReference type="PROSITE" id="PS50290"/>
    </source>
</evidence>
<dbReference type="GO" id="GO:0005634">
    <property type="term" value="C:nucleus"/>
    <property type="evidence" value="ECO:0007669"/>
    <property type="project" value="TreeGrafter"/>
</dbReference>
<dbReference type="PANTHER" id="PTHR11139">
    <property type="entry name" value="ATAXIA TELANGIECTASIA MUTATED ATM -RELATED"/>
    <property type="match status" value="1"/>
</dbReference>
<dbReference type="AlphaFoldDB" id="A0AA88LLY4"/>
<keyword evidence="9" id="KW-1185">Reference proteome</keyword>